<feature type="non-terminal residue" evidence="2">
    <location>
        <position position="107"/>
    </location>
</feature>
<keyword evidence="1" id="KW-1133">Transmembrane helix</keyword>
<feature type="non-terminal residue" evidence="2">
    <location>
        <position position="1"/>
    </location>
</feature>
<reference evidence="2 3" key="1">
    <citation type="submission" date="2023-11" db="EMBL/GenBank/DDBJ databases">
        <title>Halocaridina rubra genome assembly.</title>
        <authorList>
            <person name="Smith C."/>
        </authorList>
    </citation>
    <scope>NUCLEOTIDE SEQUENCE [LARGE SCALE GENOMIC DNA]</scope>
    <source>
        <strain evidence="2">EP-1</strain>
        <tissue evidence="2">Whole</tissue>
    </source>
</reference>
<dbReference type="Proteomes" id="UP001381693">
    <property type="component" value="Unassembled WGS sequence"/>
</dbReference>
<keyword evidence="1" id="KW-0812">Transmembrane</keyword>
<comment type="caution">
    <text evidence="2">The sequence shown here is derived from an EMBL/GenBank/DDBJ whole genome shotgun (WGS) entry which is preliminary data.</text>
</comment>
<accession>A0AAN8WHW7</accession>
<organism evidence="2 3">
    <name type="scientific">Halocaridina rubra</name>
    <name type="common">Hawaiian red shrimp</name>
    <dbReference type="NCBI Taxonomy" id="373956"/>
    <lineage>
        <taxon>Eukaryota</taxon>
        <taxon>Metazoa</taxon>
        <taxon>Ecdysozoa</taxon>
        <taxon>Arthropoda</taxon>
        <taxon>Crustacea</taxon>
        <taxon>Multicrustacea</taxon>
        <taxon>Malacostraca</taxon>
        <taxon>Eumalacostraca</taxon>
        <taxon>Eucarida</taxon>
        <taxon>Decapoda</taxon>
        <taxon>Pleocyemata</taxon>
        <taxon>Caridea</taxon>
        <taxon>Atyoidea</taxon>
        <taxon>Atyidae</taxon>
        <taxon>Halocaridina</taxon>
    </lineage>
</organism>
<sequence>IADQYALFSLEHSKLHKSSDAEVSSWKFWYHIGDIPFSVLVLLLAIPYFQVFAALFYCTLPTTNRNVNKCLIPILGWIFLFQKAHSIFKDTDASSMESRSGSSQLQR</sequence>
<dbReference type="InterPro" id="IPR028024">
    <property type="entry name" value="LYSET"/>
</dbReference>
<dbReference type="AlphaFoldDB" id="A0AAN8WHW7"/>
<feature type="transmembrane region" description="Helical" evidence="1">
    <location>
        <begin position="35"/>
        <end position="58"/>
    </location>
</feature>
<keyword evidence="1" id="KW-0472">Membrane</keyword>
<evidence type="ECO:0000256" key="1">
    <source>
        <dbReference type="SAM" id="Phobius"/>
    </source>
</evidence>
<dbReference type="EMBL" id="JAXCGZ010023355">
    <property type="protein sequence ID" value="KAK7013164.1"/>
    <property type="molecule type" value="Genomic_DNA"/>
</dbReference>
<keyword evidence="3" id="KW-1185">Reference proteome</keyword>
<evidence type="ECO:0000313" key="2">
    <source>
        <dbReference type="EMBL" id="KAK7013164.1"/>
    </source>
</evidence>
<proteinExistence type="predicted"/>
<protein>
    <submittedName>
        <fullName evidence="2">Uncharacterized protein</fullName>
    </submittedName>
</protein>
<gene>
    <name evidence="2" type="ORF">SK128_025424</name>
</gene>
<name>A0AAN8WHW7_HALRR</name>
<evidence type="ECO:0000313" key="3">
    <source>
        <dbReference type="Proteomes" id="UP001381693"/>
    </source>
</evidence>
<dbReference type="Pfam" id="PF15190">
    <property type="entry name" value="TMEM251"/>
    <property type="match status" value="1"/>
</dbReference>